<feature type="domain" description="Cilia- and flagella-associated protein 58 central coiled coil" evidence="4">
    <location>
        <begin position="358"/>
        <end position="642"/>
    </location>
</feature>
<feature type="region of interest" description="Disordered" evidence="3">
    <location>
        <begin position="825"/>
        <end position="897"/>
    </location>
</feature>
<dbReference type="GO" id="GO:0005856">
    <property type="term" value="C:cytoskeleton"/>
    <property type="evidence" value="ECO:0007669"/>
    <property type="project" value="TreeGrafter"/>
</dbReference>
<evidence type="ECO:0000256" key="3">
    <source>
        <dbReference type="SAM" id="MobiDB-lite"/>
    </source>
</evidence>
<reference evidence="5 6" key="1">
    <citation type="journal article" date="2024" name="Nat. Commun.">
        <title>Phylogenomics reveals the evolutionary origins of lichenization in chlorophyte algae.</title>
        <authorList>
            <person name="Puginier C."/>
            <person name="Libourel C."/>
            <person name="Otte J."/>
            <person name="Skaloud P."/>
            <person name="Haon M."/>
            <person name="Grisel S."/>
            <person name="Petersen M."/>
            <person name="Berrin J.G."/>
            <person name="Delaux P.M."/>
            <person name="Dal Grande F."/>
            <person name="Keller J."/>
        </authorList>
    </citation>
    <scope>NUCLEOTIDE SEQUENCE [LARGE SCALE GENOMIC DNA]</scope>
    <source>
        <strain evidence="5 6">SAG 2523</strain>
    </source>
</reference>
<sequence length="897" mass="100931">MDIEDRSSLLSLAASRQAYKAVDEAVEAGAITEKFARKAKKAYVTLHQSFLESSTRCQNFVEKASATESQLQDTQKVIDGEPHEDDIESMRVLQDDLDAAHREVSLAEEREMDARNEIGELSTDRDTKQALLERLGRDQRIALKPQMEGMQAEVDTLRGELATMGAKREAAQRSLEHVASRTERLMAGIKEVEDTRTAEAALLERARRAAAVPAPIPQQRLAFNDASRGLEAKYQAAQAARERTRANIDAKIRALDIIKRDLEVAELDMDDRHAEQATLDMELKHAEVDEKKARDLLGHANFERDKAIRKLKRGYIALEKAQEVLPSLQAEKEAGATDVAALLKENIAAQANTSKLRKATDILTWTVLNEEAEGAGTAKLLKAALANVEATEVDVQALRKEEKERLTMIKQLSSQRDHMSRLAADWNLKLKYATREAAVKDFIVQDQKRQRKDGAMQVQDFLQLYNMVKHQRNKFVTLVRVAGQSSAELTEKIRILESELLIMHETESERAAQVKSARSTNEGVRLERDKLRHELLNLTAQTSKKTSQVDEKLVELEQLDATIRNADGEMKVMTQAYEKSVQDRNGVGLMVIDRNDELSILYQKFNGQEDAIKRGDTELMKSDDQIRVLKLEAAELDRGILAARKQQPVVPQLDVNIALLKKQLLDAQRRAAELSIALETPDNKSRWRNQKGKIPDMDELEAKKAQLTEKLDIKREAAFEKDLILEELASLSTRLHESAAKGKPGSMEIAQRLNAYHVRLRTINRRMMAAVSELALTQATGIKLAEEKRSADLALRAAVRRSETGLPPGDNADRQWQQLVRMQEQHSEAQKKIKAREEKYDKRNFGAPSQADTRPNAYIPESLGIPKPYGGYAPFKPSESGSTMRHIRLPQPKPVVI</sequence>
<dbReference type="PANTHER" id="PTHR32083">
    <property type="entry name" value="CILIA AND FLAGELLA-ASSOCIATED PROTEIN 58-RELATED"/>
    <property type="match status" value="1"/>
</dbReference>
<evidence type="ECO:0000256" key="2">
    <source>
        <dbReference type="SAM" id="Coils"/>
    </source>
</evidence>
<evidence type="ECO:0000313" key="6">
    <source>
        <dbReference type="Proteomes" id="UP001485043"/>
    </source>
</evidence>
<feature type="coiled-coil region" evidence="2">
    <location>
        <begin position="90"/>
        <end position="117"/>
    </location>
</feature>
<dbReference type="InterPro" id="IPR049270">
    <property type="entry name" value="CFAP58_CC"/>
</dbReference>
<dbReference type="Proteomes" id="UP001485043">
    <property type="component" value="Unassembled WGS sequence"/>
</dbReference>
<keyword evidence="1 2" id="KW-0175">Coiled coil</keyword>
<organism evidence="5 6">
    <name type="scientific">Apatococcus fuscideae</name>
    <dbReference type="NCBI Taxonomy" id="2026836"/>
    <lineage>
        <taxon>Eukaryota</taxon>
        <taxon>Viridiplantae</taxon>
        <taxon>Chlorophyta</taxon>
        <taxon>core chlorophytes</taxon>
        <taxon>Trebouxiophyceae</taxon>
        <taxon>Chlorellales</taxon>
        <taxon>Chlorellaceae</taxon>
        <taxon>Apatococcus</taxon>
    </lineage>
</organism>
<proteinExistence type="predicted"/>
<accession>A0AAW1SLD2</accession>
<feature type="compositionally biased region" description="Basic and acidic residues" evidence="3">
    <location>
        <begin position="825"/>
        <end position="844"/>
    </location>
</feature>
<feature type="coiled-coil region" evidence="2">
    <location>
        <begin position="521"/>
        <end position="576"/>
    </location>
</feature>
<evidence type="ECO:0000256" key="1">
    <source>
        <dbReference type="ARBA" id="ARBA00023054"/>
    </source>
</evidence>
<feature type="coiled-coil region" evidence="2">
    <location>
        <begin position="657"/>
        <end position="717"/>
    </location>
</feature>
<keyword evidence="6" id="KW-1185">Reference proteome</keyword>
<evidence type="ECO:0000259" key="4">
    <source>
        <dbReference type="Pfam" id="PF21771"/>
    </source>
</evidence>
<dbReference type="AlphaFoldDB" id="A0AAW1SLD2"/>
<dbReference type="EMBL" id="JALJOV010001440">
    <property type="protein sequence ID" value="KAK9847852.1"/>
    <property type="molecule type" value="Genomic_DNA"/>
</dbReference>
<dbReference type="Pfam" id="PF21771">
    <property type="entry name" value="CFAP58_CC"/>
    <property type="match status" value="1"/>
</dbReference>
<protein>
    <recommendedName>
        <fullName evidence="4">Cilia- and flagella-associated protein 58 central coiled coil domain-containing protein</fullName>
    </recommendedName>
</protein>
<gene>
    <name evidence="5" type="ORF">WJX84_007452</name>
</gene>
<name>A0AAW1SLD2_9CHLO</name>
<evidence type="ECO:0000313" key="5">
    <source>
        <dbReference type="EMBL" id="KAK9847852.1"/>
    </source>
</evidence>
<dbReference type="PANTHER" id="PTHR32083:SF34">
    <property type="entry name" value="COILED-COIL DOMAIN-CONTAINING PROTEIN 146"/>
    <property type="match status" value="1"/>
</dbReference>
<comment type="caution">
    <text evidence="5">The sequence shown here is derived from an EMBL/GenBank/DDBJ whole genome shotgun (WGS) entry which is preliminary data.</text>
</comment>